<organism evidence="2 3">
    <name type="scientific">Shewanella canadensis</name>
    <dbReference type="NCBI Taxonomy" id="271096"/>
    <lineage>
        <taxon>Bacteria</taxon>
        <taxon>Pseudomonadati</taxon>
        <taxon>Pseudomonadota</taxon>
        <taxon>Gammaproteobacteria</taxon>
        <taxon>Alteromonadales</taxon>
        <taxon>Shewanellaceae</taxon>
        <taxon>Shewanella</taxon>
    </lineage>
</organism>
<gene>
    <name evidence="2" type="ORF">EKG38_15720</name>
</gene>
<keyword evidence="3" id="KW-1185">Reference proteome</keyword>
<evidence type="ECO:0000256" key="1">
    <source>
        <dbReference type="SAM" id="SignalP"/>
    </source>
</evidence>
<dbReference type="EMBL" id="RXNU01000008">
    <property type="protein sequence ID" value="RTR38011.1"/>
    <property type="molecule type" value="Genomic_DNA"/>
</dbReference>
<dbReference type="OrthoDB" id="6264719at2"/>
<feature type="chain" id="PRO_5019007907" description="Cobalt transporter" evidence="1">
    <location>
        <begin position="27"/>
        <end position="139"/>
    </location>
</feature>
<comment type="caution">
    <text evidence="2">The sequence shown here is derived from an EMBL/GenBank/DDBJ whole genome shotgun (WGS) entry which is preliminary data.</text>
</comment>
<feature type="signal peptide" evidence="1">
    <location>
        <begin position="1"/>
        <end position="26"/>
    </location>
</feature>
<evidence type="ECO:0000313" key="3">
    <source>
        <dbReference type="Proteomes" id="UP000267448"/>
    </source>
</evidence>
<evidence type="ECO:0000313" key="2">
    <source>
        <dbReference type="EMBL" id="RTR38011.1"/>
    </source>
</evidence>
<keyword evidence="1" id="KW-0732">Signal</keyword>
<accession>A0A431WRD9</accession>
<protein>
    <recommendedName>
        <fullName evidence="4">Cobalt transporter</fullName>
    </recommendedName>
</protein>
<reference evidence="2 3" key="1">
    <citation type="submission" date="2018-12" db="EMBL/GenBank/DDBJ databases">
        <authorList>
            <person name="Yu L."/>
        </authorList>
    </citation>
    <scope>NUCLEOTIDE SEQUENCE [LARGE SCALE GENOMIC DNA]</scope>
    <source>
        <strain evidence="2 3">HAW-EB2</strain>
    </source>
</reference>
<proteinExistence type="predicted"/>
<evidence type="ECO:0008006" key="4">
    <source>
        <dbReference type="Google" id="ProtNLM"/>
    </source>
</evidence>
<dbReference type="Proteomes" id="UP000267448">
    <property type="component" value="Unassembled WGS sequence"/>
</dbReference>
<sequence>MHSKLTLAILLVVLMCQILATGSAFSVQYSDGEHPMGIDVNHHHVHGVSESSGSSGDTLVHGHENTAFNATEPVLDFFSEPVSEPLEAEHEHANHSHTPSHPPVEAVFMTSFFQSETLVDDDISYLNLRYAPPIPPPHT</sequence>
<dbReference type="RefSeq" id="WP_126521181.1">
    <property type="nucleotide sequence ID" value="NZ_RXNU01000008.1"/>
</dbReference>
<dbReference type="AlphaFoldDB" id="A0A431WRD9"/>
<name>A0A431WRD9_9GAMM</name>